<proteinExistence type="predicted"/>
<gene>
    <name evidence="1" type="ORF">CEXT_38931</name>
</gene>
<dbReference type="Proteomes" id="UP001054945">
    <property type="component" value="Unassembled WGS sequence"/>
</dbReference>
<name>A0AAV4P390_CAEEX</name>
<protein>
    <submittedName>
        <fullName evidence="1">Uncharacterized protein</fullName>
    </submittedName>
</protein>
<evidence type="ECO:0000313" key="1">
    <source>
        <dbReference type="EMBL" id="GIX90221.1"/>
    </source>
</evidence>
<dbReference type="EMBL" id="BPLR01021481">
    <property type="protein sequence ID" value="GIX90221.1"/>
    <property type="molecule type" value="Genomic_DNA"/>
</dbReference>
<sequence length="79" mass="8808">MHPPTYPLPTHSFPGPILFLLHRSSGSGEWRGGGRTQDGGLQSWNHGKVWGTPFLSPSLLPWNAPIRLRNQHLYQLAIA</sequence>
<evidence type="ECO:0000313" key="2">
    <source>
        <dbReference type="Proteomes" id="UP001054945"/>
    </source>
</evidence>
<accession>A0AAV4P390</accession>
<comment type="caution">
    <text evidence="1">The sequence shown here is derived from an EMBL/GenBank/DDBJ whole genome shotgun (WGS) entry which is preliminary data.</text>
</comment>
<dbReference type="AlphaFoldDB" id="A0AAV4P390"/>
<keyword evidence="2" id="KW-1185">Reference proteome</keyword>
<reference evidence="1 2" key="1">
    <citation type="submission" date="2021-06" db="EMBL/GenBank/DDBJ databases">
        <title>Caerostris extrusa draft genome.</title>
        <authorList>
            <person name="Kono N."/>
            <person name="Arakawa K."/>
        </authorList>
    </citation>
    <scope>NUCLEOTIDE SEQUENCE [LARGE SCALE GENOMIC DNA]</scope>
</reference>
<organism evidence="1 2">
    <name type="scientific">Caerostris extrusa</name>
    <name type="common">Bark spider</name>
    <name type="synonym">Caerostris bankana</name>
    <dbReference type="NCBI Taxonomy" id="172846"/>
    <lineage>
        <taxon>Eukaryota</taxon>
        <taxon>Metazoa</taxon>
        <taxon>Ecdysozoa</taxon>
        <taxon>Arthropoda</taxon>
        <taxon>Chelicerata</taxon>
        <taxon>Arachnida</taxon>
        <taxon>Araneae</taxon>
        <taxon>Araneomorphae</taxon>
        <taxon>Entelegynae</taxon>
        <taxon>Araneoidea</taxon>
        <taxon>Araneidae</taxon>
        <taxon>Caerostris</taxon>
    </lineage>
</organism>